<reference evidence="2 3" key="1">
    <citation type="submission" date="2020-03" db="EMBL/GenBank/DDBJ databases">
        <title>Whole genome shotgun sequence of Phytohabitans flavus NBRC 107702.</title>
        <authorList>
            <person name="Komaki H."/>
            <person name="Tamura T."/>
        </authorList>
    </citation>
    <scope>NUCLEOTIDE SEQUENCE [LARGE SCALE GENOMIC DNA]</scope>
    <source>
        <strain evidence="2 3">NBRC 107702</strain>
    </source>
</reference>
<keyword evidence="3" id="KW-1185">Reference proteome</keyword>
<evidence type="ECO:0000256" key="1">
    <source>
        <dbReference type="SAM" id="MobiDB-lite"/>
    </source>
</evidence>
<protein>
    <recommendedName>
        <fullName evidence="4">DUF2795 domain-containing protein</fullName>
    </recommendedName>
</protein>
<dbReference type="Pfam" id="PF11387">
    <property type="entry name" value="DUF2795"/>
    <property type="match status" value="1"/>
</dbReference>
<gene>
    <name evidence="2" type="ORF">Pflav_050400</name>
</gene>
<reference evidence="2 3" key="2">
    <citation type="submission" date="2020-03" db="EMBL/GenBank/DDBJ databases">
        <authorList>
            <person name="Ichikawa N."/>
            <person name="Kimura A."/>
            <person name="Kitahashi Y."/>
            <person name="Uohara A."/>
        </authorList>
    </citation>
    <scope>NUCLEOTIDE SEQUENCE [LARGE SCALE GENOMIC DNA]</scope>
    <source>
        <strain evidence="2 3">NBRC 107702</strain>
    </source>
</reference>
<dbReference type="InterPro" id="IPR021527">
    <property type="entry name" value="DUF2795"/>
</dbReference>
<dbReference type="KEGG" id="pfla:Pflav_050400"/>
<accession>A0A6F8XXU1</accession>
<dbReference type="AlphaFoldDB" id="A0A6F8XXU1"/>
<name>A0A6F8XXU1_9ACTN</name>
<evidence type="ECO:0008006" key="4">
    <source>
        <dbReference type="Google" id="ProtNLM"/>
    </source>
</evidence>
<proteinExistence type="predicted"/>
<evidence type="ECO:0000313" key="3">
    <source>
        <dbReference type="Proteomes" id="UP000502508"/>
    </source>
</evidence>
<dbReference type="EMBL" id="AP022870">
    <property type="protein sequence ID" value="BCB78630.1"/>
    <property type="molecule type" value="Genomic_DNA"/>
</dbReference>
<organism evidence="2 3">
    <name type="scientific">Phytohabitans flavus</name>
    <dbReference type="NCBI Taxonomy" id="1076124"/>
    <lineage>
        <taxon>Bacteria</taxon>
        <taxon>Bacillati</taxon>
        <taxon>Actinomycetota</taxon>
        <taxon>Actinomycetes</taxon>
        <taxon>Micromonosporales</taxon>
        <taxon>Micromonosporaceae</taxon>
    </lineage>
</organism>
<feature type="region of interest" description="Disordered" evidence="1">
    <location>
        <begin position="1"/>
        <end position="74"/>
    </location>
</feature>
<evidence type="ECO:0000313" key="2">
    <source>
        <dbReference type="EMBL" id="BCB78630.1"/>
    </source>
</evidence>
<dbReference type="RefSeq" id="WP_173038297.1">
    <property type="nucleotide sequence ID" value="NZ_AP022870.1"/>
</dbReference>
<sequence>MDRGSSKHGPRLDEEMAREVEGTVQGSVAGSRVEEWREPEPSGEDQPDAAQVPAGDRRSGAPQGMTNEEVDQRSELGKYLDLSVLPADRAALLRSARKNQAPDNMLDALDRLPADRTFRTVSEVWAVLGHANETTRW</sequence>
<feature type="compositionally biased region" description="Basic and acidic residues" evidence="1">
    <location>
        <begin position="1"/>
        <end position="21"/>
    </location>
</feature>
<dbReference type="Proteomes" id="UP000502508">
    <property type="component" value="Chromosome"/>
</dbReference>